<keyword evidence="6 7" id="KW-0472">Membrane</keyword>
<evidence type="ECO:0000256" key="5">
    <source>
        <dbReference type="ARBA" id="ARBA00022989"/>
    </source>
</evidence>
<evidence type="ECO:0000256" key="7">
    <source>
        <dbReference type="RuleBase" id="RU367016"/>
    </source>
</evidence>
<keyword evidence="3 7" id="KW-1003">Cell membrane</keyword>
<evidence type="ECO:0000256" key="3">
    <source>
        <dbReference type="ARBA" id="ARBA00022475"/>
    </source>
</evidence>
<evidence type="ECO:0000256" key="6">
    <source>
        <dbReference type="ARBA" id="ARBA00023136"/>
    </source>
</evidence>
<dbReference type="PANTHER" id="PTHR30353">
    <property type="entry name" value="INNER MEMBRANE PROTEIN DEDA-RELATED"/>
    <property type="match status" value="1"/>
</dbReference>
<proteinExistence type="inferred from homology"/>
<reference evidence="9 10" key="1">
    <citation type="submission" date="2023-08" db="EMBL/GenBank/DDBJ databases">
        <title>Microbacterium psychrotolerans sp. nov., a psychrotolerant bacterium isolated from soil in Heilongjiang Province, China.</title>
        <authorList>
            <person name="An P."/>
            <person name="Zhao D."/>
            <person name="Xiang H."/>
        </authorList>
    </citation>
    <scope>NUCLEOTIDE SEQUENCE [LARGE SCALE GENOMIC DNA]</scope>
    <source>
        <strain evidence="9 10">QXD-8</strain>
    </source>
</reference>
<keyword evidence="4 7" id="KW-0812">Transmembrane</keyword>
<dbReference type="Pfam" id="PF09335">
    <property type="entry name" value="VTT_dom"/>
    <property type="match status" value="1"/>
</dbReference>
<dbReference type="PANTHER" id="PTHR30353:SF0">
    <property type="entry name" value="TRANSMEMBRANE PROTEIN"/>
    <property type="match status" value="1"/>
</dbReference>
<dbReference type="EMBL" id="JAVFWO010000007">
    <property type="protein sequence ID" value="MDQ7880095.1"/>
    <property type="molecule type" value="Genomic_DNA"/>
</dbReference>
<evidence type="ECO:0000256" key="2">
    <source>
        <dbReference type="ARBA" id="ARBA00010792"/>
    </source>
</evidence>
<organism evidence="9 10">
    <name type="scientific">Microbacterium psychrotolerans</name>
    <dbReference type="NCBI Taxonomy" id="3068321"/>
    <lineage>
        <taxon>Bacteria</taxon>
        <taxon>Bacillati</taxon>
        <taxon>Actinomycetota</taxon>
        <taxon>Actinomycetes</taxon>
        <taxon>Micrococcales</taxon>
        <taxon>Microbacteriaceae</taxon>
        <taxon>Microbacterium</taxon>
    </lineage>
</organism>
<feature type="transmembrane region" description="Helical" evidence="7">
    <location>
        <begin position="52"/>
        <end position="75"/>
    </location>
</feature>
<protein>
    <submittedName>
        <fullName evidence="9">VTT domain-containing protein</fullName>
    </submittedName>
</protein>
<dbReference type="Proteomes" id="UP001235133">
    <property type="component" value="Unassembled WGS sequence"/>
</dbReference>
<feature type="transmembrane region" description="Helical" evidence="7">
    <location>
        <begin position="138"/>
        <end position="162"/>
    </location>
</feature>
<gene>
    <name evidence="9" type="ORF">Q9R08_19045</name>
</gene>
<name>A0ABU0Z829_9MICO</name>
<dbReference type="RefSeq" id="WP_308869761.1">
    <property type="nucleotide sequence ID" value="NZ_JAVFWO010000007.1"/>
</dbReference>
<keyword evidence="5 7" id="KW-1133">Transmembrane helix</keyword>
<comment type="caution">
    <text evidence="9">The sequence shown here is derived from an EMBL/GenBank/DDBJ whole genome shotgun (WGS) entry which is preliminary data.</text>
</comment>
<comment type="similarity">
    <text evidence="2 7">Belongs to the DedA family.</text>
</comment>
<evidence type="ECO:0000256" key="1">
    <source>
        <dbReference type="ARBA" id="ARBA00004651"/>
    </source>
</evidence>
<feature type="domain" description="VTT" evidence="8">
    <location>
        <begin position="32"/>
        <end position="157"/>
    </location>
</feature>
<evidence type="ECO:0000313" key="10">
    <source>
        <dbReference type="Proteomes" id="UP001235133"/>
    </source>
</evidence>
<feature type="transmembrane region" description="Helical" evidence="7">
    <location>
        <begin position="168"/>
        <end position="189"/>
    </location>
</feature>
<evidence type="ECO:0000259" key="8">
    <source>
        <dbReference type="Pfam" id="PF09335"/>
    </source>
</evidence>
<feature type="transmembrane region" description="Helical" evidence="7">
    <location>
        <begin position="12"/>
        <end position="32"/>
    </location>
</feature>
<evidence type="ECO:0000313" key="9">
    <source>
        <dbReference type="EMBL" id="MDQ7880095.1"/>
    </source>
</evidence>
<keyword evidence="10" id="KW-1185">Reference proteome</keyword>
<comment type="subcellular location">
    <subcellularLocation>
        <location evidence="1 7">Cell membrane</location>
        <topology evidence="1 7">Multi-pass membrane protein</topology>
    </subcellularLocation>
</comment>
<dbReference type="InterPro" id="IPR032816">
    <property type="entry name" value="VTT_dom"/>
</dbReference>
<dbReference type="InterPro" id="IPR032818">
    <property type="entry name" value="DedA-like"/>
</dbReference>
<sequence>MVEELLTEVARSPWALFVLFALVLGDAFLVVIPGEAAVTAFGALSVSGGEPPLGAVIAVATVAAIAGDAACYLVGRTIGLDRWRWMRAPRARAALTWAQARLEQRTALVLFTARFIPFARLAVNLAAGATRIGAVRYLAVDALAASLWALYQALIGAAVAALLPGGPVVAVVVSVVVAVGIGVGIDAVLARRLRGTRTVGELPRGDCRRDRPGWIRGRRDL</sequence>
<evidence type="ECO:0000256" key="4">
    <source>
        <dbReference type="ARBA" id="ARBA00022692"/>
    </source>
</evidence>
<accession>A0ABU0Z829</accession>